<protein>
    <submittedName>
        <fullName evidence="3">Methylase</fullName>
    </submittedName>
</protein>
<keyword evidence="4" id="KW-1185">Reference proteome</keyword>
<dbReference type="GO" id="GO:0008168">
    <property type="term" value="F:methyltransferase activity"/>
    <property type="evidence" value="ECO:0007669"/>
    <property type="project" value="UniProtKB-KW"/>
</dbReference>
<dbReference type="KEGG" id="cpor:BED41_08690"/>
<evidence type="ECO:0000256" key="1">
    <source>
        <dbReference type="ARBA" id="ARBA00022679"/>
    </source>
</evidence>
<dbReference type="EMBL" id="CP016757">
    <property type="protein sequence ID" value="ANZ45140.1"/>
    <property type="molecule type" value="Genomic_DNA"/>
</dbReference>
<dbReference type="Gene3D" id="3.40.50.150">
    <property type="entry name" value="Vaccinia Virus protein VP39"/>
    <property type="match status" value="1"/>
</dbReference>
<organism evidence="3 4">
    <name type="scientific">Cloacibacillus porcorum</name>
    <dbReference type="NCBI Taxonomy" id="1197717"/>
    <lineage>
        <taxon>Bacteria</taxon>
        <taxon>Thermotogati</taxon>
        <taxon>Synergistota</taxon>
        <taxon>Synergistia</taxon>
        <taxon>Synergistales</taxon>
        <taxon>Synergistaceae</taxon>
        <taxon>Cloacibacillus</taxon>
    </lineage>
</organism>
<dbReference type="Proteomes" id="UP000093044">
    <property type="component" value="Chromosome"/>
</dbReference>
<dbReference type="InterPro" id="IPR041698">
    <property type="entry name" value="Methyltransf_25"/>
</dbReference>
<dbReference type="OrthoDB" id="7365827at2"/>
<gene>
    <name evidence="3" type="ORF">BED41_08690</name>
</gene>
<dbReference type="AlphaFoldDB" id="A0A1B2I599"/>
<dbReference type="PANTHER" id="PTHR43861">
    <property type="entry name" value="TRANS-ACONITATE 2-METHYLTRANSFERASE-RELATED"/>
    <property type="match status" value="1"/>
</dbReference>
<dbReference type="SUPFAM" id="SSF53335">
    <property type="entry name" value="S-adenosyl-L-methionine-dependent methyltransferases"/>
    <property type="match status" value="1"/>
</dbReference>
<dbReference type="InterPro" id="IPR029063">
    <property type="entry name" value="SAM-dependent_MTases_sf"/>
</dbReference>
<evidence type="ECO:0000313" key="4">
    <source>
        <dbReference type="Proteomes" id="UP000093044"/>
    </source>
</evidence>
<reference evidence="3" key="1">
    <citation type="submission" date="2016-08" db="EMBL/GenBank/DDBJ databases">
        <title>Complete genome of Cloacibacillus porcorum.</title>
        <authorList>
            <person name="Looft T."/>
            <person name="Bayles D.O."/>
            <person name="Alt D.P."/>
        </authorList>
    </citation>
    <scope>NUCLEOTIDE SEQUENCE [LARGE SCALE GENOMIC DNA]</scope>
    <source>
        <strain evidence="3">CL-84</strain>
    </source>
</reference>
<name>A0A1B2I599_9BACT</name>
<dbReference type="Pfam" id="PF13649">
    <property type="entry name" value="Methyltransf_25"/>
    <property type="match status" value="1"/>
</dbReference>
<dbReference type="CDD" id="cd02440">
    <property type="entry name" value="AdoMet_MTases"/>
    <property type="match status" value="1"/>
</dbReference>
<accession>A0A1B2I599</accession>
<dbReference type="RefSeq" id="WP_066744914.1">
    <property type="nucleotide sequence ID" value="NZ_CP016757.1"/>
</dbReference>
<dbReference type="GO" id="GO:0032259">
    <property type="term" value="P:methylation"/>
    <property type="evidence" value="ECO:0007669"/>
    <property type="project" value="UniProtKB-KW"/>
</dbReference>
<dbReference type="GeneID" id="83057924"/>
<sequence>MAKINYYAENLHSERLRQVYETELPRVAEYLEREIDFVRSHLKKSDCVLEIAAGYGRIMREIAPGVKSVTGIDISEKNVAYGKNYLKDVTNAELLVMDAHRLDMQERFDAILCLQNGLSSVKADDPEAFVIKMLKSLKNGGTALFSTYHAKFWEGRLAWFREQAAKGLLGELDMEKTKEGVIVCRDGFRATTHRRERLEMIGRAAGYEWQIFEVDDSSLFLVIKK</sequence>
<evidence type="ECO:0000259" key="2">
    <source>
        <dbReference type="Pfam" id="PF13649"/>
    </source>
</evidence>
<proteinExistence type="predicted"/>
<dbReference type="STRING" id="1197717.BED41_08690"/>
<feature type="domain" description="Methyltransferase" evidence="2">
    <location>
        <begin position="48"/>
        <end position="141"/>
    </location>
</feature>
<evidence type="ECO:0000313" key="3">
    <source>
        <dbReference type="EMBL" id="ANZ45140.1"/>
    </source>
</evidence>
<keyword evidence="3" id="KW-0489">Methyltransferase</keyword>
<keyword evidence="1" id="KW-0808">Transferase</keyword>